<reference evidence="1" key="1">
    <citation type="journal article" date="2012" name="PLoS ONE">
        <title>Gene sets for utilization of primary and secondary nutrition supplies in the distal gut of endangered iberian lynx.</title>
        <authorList>
            <person name="Alcaide M."/>
            <person name="Messina E."/>
            <person name="Richter M."/>
            <person name="Bargiela R."/>
            <person name="Peplies J."/>
            <person name="Huws S.A."/>
            <person name="Newbold C.J."/>
            <person name="Golyshin P.N."/>
            <person name="Simon M.A."/>
            <person name="Lopez G."/>
            <person name="Yakimov M.M."/>
            <person name="Ferrer M."/>
        </authorList>
    </citation>
    <scope>NUCLEOTIDE SEQUENCE</scope>
</reference>
<protein>
    <submittedName>
        <fullName evidence="1">Uncharacterized protein</fullName>
    </submittedName>
</protein>
<sequence>PENLTISIGDGLHSTPVYCEQGDYCFINGNNIIDGKCLRDSTLN</sequence>
<name>J9GS19_9ZZZZ</name>
<dbReference type="EMBL" id="AMCI01000122">
    <property type="protein sequence ID" value="EJX10719.1"/>
    <property type="molecule type" value="Genomic_DNA"/>
</dbReference>
<comment type="caution">
    <text evidence="1">The sequence shown here is derived from an EMBL/GenBank/DDBJ whole genome shotgun (WGS) entry which is preliminary data.</text>
</comment>
<evidence type="ECO:0000313" key="1">
    <source>
        <dbReference type="EMBL" id="EJX10719.1"/>
    </source>
</evidence>
<accession>J9GS19</accession>
<dbReference type="AlphaFoldDB" id="J9GS19"/>
<proteinExistence type="predicted"/>
<organism evidence="1">
    <name type="scientific">gut metagenome</name>
    <dbReference type="NCBI Taxonomy" id="749906"/>
    <lineage>
        <taxon>unclassified sequences</taxon>
        <taxon>metagenomes</taxon>
        <taxon>organismal metagenomes</taxon>
    </lineage>
</organism>
<feature type="non-terminal residue" evidence="1">
    <location>
        <position position="1"/>
    </location>
</feature>
<gene>
    <name evidence="1" type="ORF">EVA_00587</name>
</gene>